<dbReference type="Pfam" id="PF03950">
    <property type="entry name" value="tRNA-synt_1c_C"/>
    <property type="match status" value="1"/>
</dbReference>
<feature type="compositionally biased region" description="Basic and acidic residues" evidence="13">
    <location>
        <begin position="1"/>
        <end position="12"/>
    </location>
</feature>
<dbReference type="GO" id="GO:0005829">
    <property type="term" value="C:cytosol"/>
    <property type="evidence" value="ECO:0007669"/>
    <property type="project" value="TreeGrafter"/>
</dbReference>
<dbReference type="Pfam" id="PF00749">
    <property type="entry name" value="tRNA-synt_1c"/>
    <property type="match status" value="1"/>
</dbReference>
<comment type="caution">
    <text evidence="17">The sequence shown here is derived from an EMBL/GenBank/DDBJ whole genome shotgun (WGS) entry which is preliminary data.</text>
</comment>
<evidence type="ECO:0000259" key="16">
    <source>
        <dbReference type="Pfam" id="PF20974"/>
    </source>
</evidence>
<evidence type="ECO:0000256" key="5">
    <source>
        <dbReference type="ARBA" id="ARBA00022598"/>
    </source>
</evidence>
<organism evidence="17 18">
    <name type="scientific">Cladophialophora yegresii CBS 114405</name>
    <dbReference type="NCBI Taxonomy" id="1182544"/>
    <lineage>
        <taxon>Eukaryota</taxon>
        <taxon>Fungi</taxon>
        <taxon>Dikarya</taxon>
        <taxon>Ascomycota</taxon>
        <taxon>Pezizomycotina</taxon>
        <taxon>Eurotiomycetes</taxon>
        <taxon>Chaetothyriomycetidae</taxon>
        <taxon>Chaetothyriales</taxon>
        <taxon>Herpotrichiellaceae</taxon>
        <taxon>Cladophialophora</taxon>
    </lineage>
</organism>
<evidence type="ECO:0000256" key="11">
    <source>
        <dbReference type="ARBA" id="ARBA00048351"/>
    </source>
</evidence>
<dbReference type="AlphaFoldDB" id="W9VYG9"/>
<evidence type="ECO:0000256" key="2">
    <source>
        <dbReference type="ARBA" id="ARBA00008927"/>
    </source>
</evidence>
<dbReference type="GO" id="GO:0004818">
    <property type="term" value="F:glutamate-tRNA ligase activity"/>
    <property type="evidence" value="ECO:0007669"/>
    <property type="project" value="UniProtKB-EC"/>
</dbReference>
<dbReference type="InterPro" id="IPR020056">
    <property type="entry name" value="Rbsml_bL25/Gln-tRNA_synth_N"/>
</dbReference>
<dbReference type="InterPro" id="IPR000924">
    <property type="entry name" value="Glu/Gln-tRNA-synth"/>
</dbReference>
<dbReference type="GeneID" id="19179585"/>
<evidence type="ECO:0000313" key="17">
    <source>
        <dbReference type="EMBL" id="EXJ60847.1"/>
    </source>
</evidence>
<evidence type="ECO:0000259" key="15">
    <source>
        <dbReference type="Pfam" id="PF03950"/>
    </source>
</evidence>
<keyword evidence="9 12" id="KW-0030">Aminoacyl-tRNA synthetase</keyword>
<feature type="domain" description="Glutamyl/glutaminyl-tRNA synthetase class Ib anti-codon binding" evidence="15">
    <location>
        <begin position="344"/>
        <end position="423"/>
    </location>
</feature>
<dbReference type="GO" id="GO:0006424">
    <property type="term" value="P:glutamyl-tRNA aminoacylation"/>
    <property type="evidence" value="ECO:0007669"/>
    <property type="project" value="InterPro"/>
</dbReference>
<accession>W9VYG9</accession>
<evidence type="ECO:0000256" key="4">
    <source>
        <dbReference type="ARBA" id="ARBA00022490"/>
    </source>
</evidence>
<dbReference type="Gene3D" id="3.40.50.620">
    <property type="entry name" value="HUPs"/>
    <property type="match status" value="1"/>
</dbReference>
<dbReference type="HOGENOM" id="CLU_001882_1_2_1"/>
<dbReference type="InterPro" id="IPR020058">
    <property type="entry name" value="Glu/Gln-tRNA-synth_Ib_cat-dom"/>
</dbReference>
<comment type="catalytic activity">
    <reaction evidence="11">
        <text>tRNA(Glu) + L-glutamate + ATP = L-glutamyl-tRNA(Glu) + AMP + diphosphate</text>
        <dbReference type="Rhea" id="RHEA:23540"/>
        <dbReference type="Rhea" id="RHEA-COMP:9663"/>
        <dbReference type="Rhea" id="RHEA-COMP:9680"/>
        <dbReference type="ChEBI" id="CHEBI:29985"/>
        <dbReference type="ChEBI" id="CHEBI:30616"/>
        <dbReference type="ChEBI" id="CHEBI:33019"/>
        <dbReference type="ChEBI" id="CHEBI:78442"/>
        <dbReference type="ChEBI" id="CHEBI:78520"/>
        <dbReference type="ChEBI" id="CHEBI:456215"/>
        <dbReference type="EC" id="6.1.1.17"/>
    </reaction>
</comment>
<evidence type="ECO:0000256" key="6">
    <source>
        <dbReference type="ARBA" id="ARBA00022741"/>
    </source>
</evidence>
<dbReference type="InterPro" id="IPR049437">
    <property type="entry name" value="tRNA-synt_1c_C2"/>
</dbReference>
<keyword evidence="4" id="KW-0963">Cytoplasm</keyword>
<dbReference type="RefSeq" id="XP_007757200.1">
    <property type="nucleotide sequence ID" value="XM_007759010.1"/>
</dbReference>
<dbReference type="EC" id="6.1.1.17" evidence="3"/>
<evidence type="ECO:0000259" key="14">
    <source>
        <dbReference type="Pfam" id="PF00749"/>
    </source>
</evidence>
<dbReference type="SUPFAM" id="SSF50715">
    <property type="entry name" value="Ribosomal protein L25-like"/>
    <property type="match status" value="1"/>
</dbReference>
<comment type="similarity">
    <text evidence="2">Belongs to the class-I aminoacyl-tRNA synthetase family. Glutamate--tRNA ligase type 2 subfamily.</text>
</comment>
<keyword evidence="18" id="KW-1185">Reference proteome</keyword>
<evidence type="ECO:0000256" key="12">
    <source>
        <dbReference type="RuleBase" id="RU363037"/>
    </source>
</evidence>
<dbReference type="EMBL" id="AMGW01000003">
    <property type="protein sequence ID" value="EXJ60847.1"/>
    <property type="molecule type" value="Genomic_DNA"/>
</dbReference>
<gene>
    <name evidence="17" type="ORF">A1O7_05000</name>
</gene>
<dbReference type="GO" id="GO:0005524">
    <property type="term" value="F:ATP binding"/>
    <property type="evidence" value="ECO:0007669"/>
    <property type="project" value="UniProtKB-KW"/>
</dbReference>
<dbReference type="InterPro" id="IPR011035">
    <property type="entry name" value="Ribosomal_bL25/Gln-tRNA_synth"/>
</dbReference>
<keyword evidence="6 12" id="KW-0547">Nucleotide-binding</keyword>
<comment type="subcellular location">
    <subcellularLocation>
        <location evidence="1">Cytoplasm</location>
    </subcellularLocation>
</comment>
<evidence type="ECO:0000256" key="8">
    <source>
        <dbReference type="ARBA" id="ARBA00022917"/>
    </source>
</evidence>
<dbReference type="OrthoDB" id="10250478at2759"/>
<dbReference type="GO" id="GO:0017102">
    <property type="term" value="C:methionyl glutamyl tRNA synthetase complex"/>
    <property type="evidence" value="ECO:0007669"/>
    <property type="project" value="TreeGrafter"/>
</dbReference>
<name>W9VYG9_9EURO</name>
<dbReference type="Gene3D" id="2.40.240.10">
    <property type="entry name" value="Ribosomal Protein L25, Chain P"/>
    <property type="match status" value="1"/>
</dbReference>
<reference evidence="17 18" key="1">
    <citation type="submission" date="2013-03" db="EMBL/GenBank/DDBJ databases">
        <title>The Genome Sequence of Cladophialophora yegresii CBS 114405.</title>
        <authorList>
            <consortium name="The Broad Institute Genomics Platform"/>
            <person name="Cuomo C."/>
            <person name="de Hoog S."/>
            <person name="Gorbushina A."/>
            <person name="Walker B."/>
            <person name="Young S.K."/>
            <person name="Zeng Q."/>
            <person name="Gargeya S."/>
            <person name="Fitzgerald M."/>
            <person name="Haas B."/>
            <person name="Abouelleil A."/>
            <person name="Allen A.W."/>
            <person name="Alvarado L."/>
            <person name="Arachchi H.M."/>
            <person name="Berlin A.M."/>
            <person name="Chapman S.B."/>
            <person name="Gainer-Dewar J."/>
            <person name="Goldberg J."/>
            <person name="Griggs A."/>
            <person name="Gujja S."/>
            <person name="Hansen M."/>
            <person name="Howarth C."/>
            <person name="Imamovic A."/>
            <person name="Ireland A."/>
            <person name="Larimer J."/>
            <person name="McCowan C."/>
            <person name="Murphy C."/>
            <person name="Pearson M."/>
            <person name="Poon T.W."/>
            <person name="Priest M."/>
            <person name="Roberts A."/>
            <person name="Saif S."/>
            <person name="Shea T."/>
            <person name="Sisk P."/>
            <person name="Sykes S."/>
            <person name="Wortman J."/>
            <person name="Nusbaum C."/>
            <person name="Birren B."/>
        </authorList>
    </citation>
    <scope>NUCLEOTIDE SEQUENCE [LARGE SCALE GENOMIC DNA]</scope>
    <source>
        <strain evidence="17 18">CBS 114405</strain>
    </source>
</reference>
<dbReference type="FunFam" id="2.40.240.10:FF:000004">
    <property type="entry name" value="Glutamyl-tRNA synthetase, cytoplasmic"/>
    <property type="match status" value="1"/>
</dbReference>
<dbReference type="PANTHER" id="PTHR43097">
    <property type="entry name" value="GLUTAMINE-TRNA LIGASE"/>
    <property type="match status" value="1"/>
</dbReference>
<feature type="region of interest" description="Disordered" evidence="13">
    <location>
        <begin position="1"/>
        <end position="23"/>
    </location>
</feature>
<dbReference type="eggNOG" id="KOG1147">
    <property type="taxonomic scope" value="Eukaryota"/>
</dbReference>
<evidence type="ECO:0000256" key="3">
    <source>
        <dbReference type="ARBA" id="ARBA00012835"/>
    </source>
</evidence>
<sequence>MTDKPPKVKDASGPKGKKAPKVKQMELPNAAAGIVTRFPPEPSGYLHIGHSKAALLNDYFAHIQYPGGKLILRFDDTNTEKENAEFQDAIREDVALLGIKPDVISYTSDYFDQIDEYCVKIIQAGKAYADDTPGDVMSAQRLAREPSVHRDDSIEDNLARFTEMKKGTEEGKRWCIRAKISHANDNASLRDPVIFRCPKTQTPHHRTGDKYKAYPTYQFACPVVDSLEGVTHALRTTEYNDQDAQYKWILKALELRPVYIWTFSKIQFVRTLMSKRKLTKLVNAGVVSGWDDPRFPTVRGIRRRGMTVEGLRDFMVSQGPSKNVVNMDWHTIWTMNKKVIDPTAARYTAMDSTHVVCKITGLPQDGPYEETKPKHAKYDLGDKKVVYSQNILIEQDDARTFAKDEEITLMNWGNAYVRDIEYANSTASQATPDGVADGVSNLGNVTSMTLELHLEGDFKATKKKITWLSKDQDLVPVELVDFDHLLAKDKLTEEDEAHWEDFLTKQSEFRTEAVADVNVWDVKVDDFLQFDRKGYYRCDKAPSQGERGVFFKIPTGKE</sequence>
<dbReference type="FunFam" id="3.40.50.620:FF:000037">
    <property type="entry name" value="Glutamine--tRNA ligase cytoplasmic"/>
    <property type="match status" value="1"/>
</dbReference>
<dbReference type="InterPro" id="IPR020059">
    <property type="entry name" value="Glu/Gln-tRNA-synth_Ib_codon-bd"/>
</dbReference>
<dbReference type="Pfam" id="PF20974">
    <property type="entry name" value="tRNA-synt_1c_C2"/>
    <property type="match status" value="1"/>
</dbReference>
<dbReference type="InterPro" id="IPR004526">
    <property type="entry name" value="Glu-tRNA-synth_arc/euk"/>
</dbReference>
<protein>
    <recommendedName>
        <fullName evidence="3">glutamate--tRNA ligase</fullName>
        <ecNumber evidence="3">6.1.1.17</ecNumber>
    </recommendedName>
    <alternativeName>
        <fullName evidence="10">Glutamyl-tRNA synthetase</fullName>
    </alternativeName>
</protein>
<keyword evidence="7 12" id="KW-0067">ATP-binding</keyword>
<feature type="domain" description="Glutamyl/glutaminyl-tRNA synthetase class Ib catalytic" evidence="14">
    <location>
        <begin position="34"/>
        <end position="341"/>
    </location>
</feature>
<evidence type="ECO:0000313" key="18">
    <source>
        <dbReference type="Proteomes" id="UP000019473"/>
    </source>
</evidence>
<dbReference type="Proteomes" id="UP000019473">
    <property type="component" value="Unassembled WGS sequence"/>
</dbReference>
<dbReference type="VEuPathDB" id="FungiDB:A1O7_05000"/>
<evidence type="ECO:0000256" key="10">
    <source>
        <dbReference type="ARBA" id="ARBA00030865"/>
    </source>
</evidence>
<keyword evidence="5 12" id="KW-0436">Ligase</keyword>
<evidence type="ECO:0000256" key="9">
    <source>
        <dbReference type="ARBA" id="ARBA00023146"/>
    </source>
</evidence>
<dbReference type="InterPro" id="IPR014729">
    <property type="entry name" value="Rossmann-like_a/b/a_fold"/>
</dbReference>
<dbReference type="STRING" id="1182544.W9VYG9"/>
<feature type="domain" description="tRNA synthetases class I (E and Q) anti-codon binding" evidence="16">
    <location>
        <begin position="464"/>
        <end position="539"/>
    </location>
</feature>
<dbReference type="InterPro" id="IPR050132">
    <property type="entry name" value="Gln/Glu-tRNA_Ligase"/>
</dbReference>
<evidence type="ECO:0000256" key="13">
    <source>
        <dbReference type="SAM" id="MobiDB-lite"/>
    </source>
</evidence>
<keyword evidence="8 12" id="KW-0648">Protein biosynthesis</keyword>
<dbReference type="NCBIfam" id="TIGR00463">
    <property type="entry name" value="gltX_arch"/>
    <property type="match status" value="1"/>
</dbReference>
<dbReference type="PROSITE" id="PS00178">
    <property type="entry name" value="AA_TRNA_LIGASE_I"/>
    <property type="match status" value="1"/>
</dbReference>
<dbReference type="PANTHER" id="PTHR43097:SF5">
    <property type="entry name" value="GLUTAMATE--TRNA LIGASE"/>
    <property type="match status" value="1"/>
</dbReference>
<evidence type="ECO:0000256" key="1">
    <source>
        <dbReference type="ARBA" id="ARBA00004496"/>
    </source>
</evidence>
<proteinExistence type="inferred from homology"/>
<dbReference type="InterPro" id="IPR001412">
    <property type="entry name" value="aa-tRNA-synth_I_CS"/>
</dbReference>
<evidence type="ECO:0000256" key="7">
    <source>
        <dbReference type="ARBA" id="ARBA00022840"/>
    </source>
</evidence>
<dbReference type="SUPFAM" id="SSF52374">
    <property type="entry name" value="Nucleotidylyl transferase"/>
    <property type="match status" value="1"/>
</dbReference>
<dbReference type="PRINTS" id="PR00987">
    <property type="entry name" value="TRNASYNTHGLU"/>
</dbReference>